<organism evidence="1">
    <name type="scientific">Anopheles sinensis</name>
    <name type="common">Mosquito</name>
    <dbReference type="NCBI Taxonomy" id="74873"/>
    <lineage>
        <taxon>Eukaryota</taxon>
        <taxon>Metazoa</taxon>
        <taxon>Ecdysozoa</taxon>
        <taxon>Arthropoda</taxon>
        <taxon>Hexapoda</taxon>
        <taxon>Insecta</taxon>
        <taxon>Pterygota</taxon>
        <taxon>Neoptera</taxon>
        <taxon>Endopterygota</taxon>
        <taxon>Diptera</taxon>
        <taxon>Nematocera</taxon>
        <taxon>Culicoidea</taxon>
        <taxon>Culicidae</taxon>
        <taxon>Anophelinae</taxon>
        <taxon>Anopheles</taxon>
    </lineage>
</organism>
<dbReference type="OMA" id="PCTTINE"/>
<dbReference type="OrthoDB" id="7731778at2759"/>
<gene>
    <name evidence="1" type="ORF">ZHAS_00018259</name>
</gene>
<dbReference type="EMBL" id="ATLV01023856">
    <property type="status" value="NOT_ANNOTATED_CDS"/>
    <property type="molecule type" value="Genomic_DNA"/>
</dbReference>
<accession>A0A084WHL2</accession>
<dbReference type="EnsemblMetazoa" id="ASIC018259-RA">
    <property type="protein sequence ID" value="ASIC018259-PA"/>
    <property type="gene ID" value="ASIC018259"/>
</dbReference>
<sequence length="539" mass="58648">MCYPLVVSGRIGAECGAGGSPQATSASASSIILGGSKNDFNVEYSAGTDCHTVVGDFGIPPVIADAITLQQYANIVLDDVQSIENAYADIPTDGPDPDFNAAGVALKAVFVQIIDLMRPIGQSLGTLAVNDVGPVETLFGDTDTKIGAMLTFITNSFPGLLVPIEPTVSVYVRNELFDIVQTSRGNLVRLRSALNSLRTGVINARTAAAANGGVYTNSNIQNNVRPTLVAAVLKATLDLHAGLPSVELSASESARTILKANFFFESATSVASGDSINEVWEGELLKDYQLIMDFKEDLKALVDSELPLVKTRLGSFATDFDALVDPLDTQYDEVSTVFGKVLTGIDVNVLNGYKTLVASANKFVNDVVVQFFPPIAPAIKLVSQSLVSRGPYGEYCYEMFYPKVNDYLSSGELSLVSCLNIEIERQKTLREAVLEVIYELKFFLEDTNEYLSTCYRLSKFDEELANECLQEHTEFSAIIPCTTINEYATLLELLCKEVDSIRFRLWSCMSRDTLQFPITASQMLLQIESCRISGQFSPV</sequence>
<dbReference type="Proteomes" id="UP000030765">
    <property type="component" value="Unassembled WGS sequence"/>
</dbReference>
<dbReference type="VEuPathDB" id="VectorBase:ASIC018259"/>
<proteinExistence type="predicted"/>
<evidence type="ECO:0000313" key="1">
    <source>
        <dbReference type="EMBL" id="KFB49706.1"/>
    </source>
</evidence>
<protein>
    <submittedName>
        <fullName evidence="1 2">Uncharacterized protein</fullName>
    </submittedName>
</protein>
<dbReference type="AlphaFoldDB" id="A0A084WHL2"/>
<reference evidence="2" key="2">
    <citation type="submission" date="2020-05" db="UniProtKB">
        <authorList>
            <consortium name="EnsemblMetazoa"/>
        </authorList>
    </citation>
    <scope>IDENTIFICATION</scope>
</reference>
<keyword evidence="3" id="KW-1185">Reference proteome</keyword>
<name>A0A084WHL2_ANOSI</name>
<reference evidence="1 3" key="1">
    <citation type="journal article" date="2014" name="BMC Genomics">
        <title>Genome sequence of Anopheles sinensis provides insight into genetics basis of mosquito competence for malaria parasites.</title>
        <authorList>
            <person name="Zhou D."/>
            <person name="Zhang D."/>
            <person name="Ding G."/>
            <person name="Shi L."/>
            <person name="Hou Q."/>
            <person name="Ye Y."/>
            <person name="Xu Y."/>
            <person name="Zhou H."/>
            <person name="Xiong C."/>
            <person name="Li S."/>
            <person name="Yu J."/>
            <person name="Hong S."/>
            <person name="Yu X."/>
            <person name="Zou P."/>
            <person name="Chen C."/>
            <person name="Chang X."/>
            <person name="Wang W."/>
            <person name="Lv Y."/>
            <person name="Sun Y."/>
            <person name="Ma L."/>
            <person name="Shen B."/>
            <person name="Zhu C."/>
        </authorList>
    </citation>
    <scope>NUCLEOTIDE SEQUENCE [LARGE SCALE GENOMIC DNA]</scope>
</reference>
<dbReference type="EMBL" id="KE525347">
    <property type="protein sequence ID" value="KFB49706.1"/>
    <property type="molecule type" value="Genomic_DNA"/>
</dbReference>
<dbReference type="VEuPathDB" id="VectorBase:ASIS013539"/>
<evidence type="ECO:0000313" key="3">
    <source>
        <dbReference type="Proteomes" id="UP000030765"/>
    </source>
</evidence>
<evidence type="ECO:0000313" key="2">
    <source>
        <dbReference type="EnsemblMetazoa" id="ASIC018259-PA"/>
    </source>
</evidence>